<feature type="transmembrane region" description="Helical" evidence="7">
    <location>
        <begin position="162"/>
        <end position="181"/>
    </location>
</feature>
<keyword evidence="6 7" id="KW-0012">Acyltransferase</keyword>
<comment type="similarity">
    <text evidence="7">Belongs to the DHHC palmitoyltransferase family.</text>
</comment>
<evidence type="ECO:0000256" key="3">
    <source>
        <dbReference type="ARBA" id="ARBA00022692"/>
    </source>
</evidence>
<evidence type="ECO:0000313" key="10">
    <source>
        <dbReference type="Proteomes" id="UP000663879"/>
    </source>
</evidence>
<proteinExistence type="inferred from homology"/>
<feature type="transmembrane region" description="Helical" evidence="7">
    <location>
        <begin position="283"/>
        <end position="304"/>
    </location>
</feature>
<evidence type="ECO:0000313" key="9">
    <source>
        <dbReference type="EMBL" id="CAF0873902.1"/>
    </source>
</evidence>
<evidence type="ECO:0000256" key="4">
    <source>
        <dbReference type="ARBA" id="ARBA00022989"/>
    </source>
</evidence>
<keyword evidence="10" id="KW-1185">Reference proteome</keyword>
<dbReference type="PANTHER" id="PTHR12246">
    <property type="entry name" value="PALMITOYLTRANSFERASE ZDHHC16"/>
    <property type="match status" value="1"/>
</dbReference>
<comment type="caution">
    <text evidence="9">The sequence shown here is derived from an EMBL/GenBank/DDBJ whole genome shotgun (WGS) entry which is preliminary data.</text>
</comment>
<dbReference type="Pfam" id="PF01529">
    <property type="entry name" value="DHHC"/>
    <property type="match status" value="1"/>
</dbReference>
<protein>
    <recommendedName>
        <fullName evidence="7">Palmitoyltransferase</fullName>
        <ecNumber evidence="7">2.3.1.225</ecNumber>
    </recommendedName>
</protein>
<comment type="domain">
    <text evidence="7">The DHHC domain is required for palmitoyltransferase activity.</text>
</comment>
<accession>A0A813Y2B2</accession>
<evidence type="ECO:0000256" key="5">
    <source>
        <dbReference type="ARBA" id="ARBA00023136"/>
    </source>
</evidence>
<comment type="catalytic activity">
    <reaction evidence="7">
        <text>L-cysteinyl-[protein] + hexadecanoyl-CoA = S-hexadecanoyl-L-cysteinyl-[protein] + CoA</text>
        <dbReference type="Rhea" id="RHEA:36683"/>
        <dbReference type="Rhea" id="RHEA-COMP:10131"/>
        <dbReference type="Rhea" id="RHEA-COMP:11032"/>
        <dbReference type="ChEBI" id="CHEBI:29950"/>
        <dbReference type="ChEBI" id="CHEBI:57287"/>
        <dbReference type="ChEBI" id="CHEBI:57379"/>
        <dbReference type="ChEBI" id="CHEBI:74151"/>
        <dbReference type="EC" id="2.3.1.225"/>
    </reaction>
</comment>
<evidence type="ECO:0000256" key="6">
    <source>
        <dbReference type="ARBA" id="ARBA00023315"/>
    </source>
</evidence>
<evidence type="ECO:0000256" key="2">
    <source>
        <dbReference type="ARBA" id="ARBA00022679"/>
    </source>
</evidence>
<keyword evidence="3 7" id="KW-0812">Transmembrane</keyword>
<keyword evidence="4 7" id="KW-1133">Transmembrane helix</keyword>
<dbReference type="EMBL" id="CAJNOC010001551">
    <property type="protein sequence ID" value="CAF0873902.1"/>
    <property type="molecule type" value="Genomic_DNA"/>
</dbReference>
<keyword evidence="5 7" id="KW-0472">Membrane</keyword>
<sequence>MILKDDREYQIKSSGSNGDFLFDKNTENIQLGNTKDNFIEPLEGAYSEKQYYSAIINDQQLRVREQVVKSNMNMEEDEFSNLQLYKPRNASNKKYNYNRLHNYSSRNRHSDYDDYDYDDEDEDSTTDDEKYCCDCPCCKCPWPIPAGVWCVKDVCGLVCVTITWFLVFYAEFVILFVMILPTPYTIGNFINTIIFHVLAFLSLSSHAVAMLTDPGSVPLGNATPENIEKMATHPGQIIYRCPRCLSIKPLRAHHCSVCKRCIKKMDHHCPWINNCVGEGNQKFFVLFTFYIFLISFHAIFLIVLHMIKCVDNDWLQCSSFSPAATLILVILLGFEALLFGIFTLVMFCTQISAILSDETQIETLKNEEPKWIKKNKWASLRAVFGGEFSIYWLSPFTKPNSKYFQSSFSNKMLDV</sequence>
<dbReference type="PROSITE" id="PS50216">
    <property type="entry name" value="DHHC"/>
    <property type="match status" value="1"/>
</dbReference>
<evidence type="ECO:0000256" key="7">
    <source>
        <dbReference type="RuleBase" id="RU079119"/>
    </source>
</evidence>
<dbReference type="EC" id="2.3.1.225" evidence="7"/>
<dbReference type="GO" id="GO:0016020">
    <property type="term" value="C:membrane"/>
    <property type="evidence" value="ECO:0007669"/>
    <property type="project" value="UniProtKB-SubCell"/>
</dbReference>
<name>A0A813Y2B2_9BILA</name>
<dbReference type="Proteomes" id="UP000663879">
    <property type="component" value="Unassembled WGS sequence"/>
</dbReference>
<dbReference type="AlphaFoldDB" id="A0A813Y2B2"/>
<organism evidence="9 10">
    <name type="scientific">Brachionus calyciflorus</name>
    <dbReference type="NCBI Taxonomy" id="104777"/>
    <lineage>
        <taxon>Eukaryota</taxon>
        <taxon>Metazoa</taxon>
        <taxon>Spiralia</taxon>
        <taxon>Gnathifera</taxon>
        <taxon>Rotifera</taxon>
        <taxon>Eurotatoria</taxon>
        <taxon>Monogononta</taxon>
        <taxon>Pseudotrocha</taxon>
        <taxon>Ploima</taxon>
        <taxon>Brachionidae</taxon>
        <taxon>Brachionus</taxon>
    </lineage>
</organism>
<dbReference type="InterPro" id="IPR001594">
    <property type="entry name" value="Palmitoyltrfase_DHHC"/>
</dbReference>
<dbReference type="InterPro" id="IPR039859">
    <property type="entry name" value="PFA4/ZDH16/20/ERF2-like"/>
</dbReference>
<feature type="transmembrane region" description="Helical" evidence="7">
    <location>
        <begin position="325"/>
        <end position="347"/>
    </location>
</feature>
<reference evidence="9" key="1">
    <citation type="submission" date="2021-02" db="EMBL/GenBank/DDBJ databases">
        <authorList>
            <person name="Nowell W R."/>
        </authorList>
    </citation>
    <scope>NUCLEOTIDE SEQUENCE</scope>
    <source>
        <strain evidence="9">Ploen Becks lab</strain>
    </source>
</reference>
<evidence type="ECO:0000256" key="1">
    <source>
        <dbReference type="ARBA" id="ARBA00004141"/>
    </source>
</evidence>
<feature type="domain" description="Palmitoyltransferase DHHC" evidence="8">
    <location>
        <begin position="241"/>
        <end position="366"/>
    </location>
</feature>
<evidence type="ECO:0000259" key="8">
    <source>
        <dbReference type="Pfam" id="PF01529"/>
    </source>
</evidence>
<comment type="subcellular location">
    <subcellularLocation>
        <location evidence="1">Membrane</location>
        <topology evidence="1">Multi-pass membrane protein</topology>
    </subcellularLocation>
</comment>
<keyword evidence="2 7" id="KW-0808">Transferase</keyword>
<dbReference type="GO" id="GO:0019706">
    <property type="term" value="F:protein-cysteine S-palmitoyltransferase activity"/>
    <property type="evidence" value="ECO:0007669"/>
    <property type="project" value="UniProtKB-EC"/>
</dbReference>
<dbReference type="OrthoDB" id="331948at2759"/>
<gene>
    <name evidence="9" type="ORF">OXX778_LOCUS10069</name>
</gene>